<dbReference type="PANTHER" id="PTHR31845">
    <property type="entry name" value="FINGER DOMAIN PROTEIN, PUTATIVE-RELATED"/>
    <property type="match status" value="1"/>
</dbReference>
<dbReference type="SMART" id="SM00066">
    <property type="entry name" value="GAL4"/>
    <property type="match status" value="1"/>
</dbReference>
<evidence type="ECO:0000256" key="6">
    <source>
        <dbReference type="ARBA" id="ARBA00023242"/>
    </source>
</evidence>
<feature type="compositionally biased region" description="Basic and acidic residues" evidence="8">
    <location>
        <begin position="960"/>
        <end position="971"/>
    </location>
</feature>
<feature type="domain" description="Zn(2)-C6 fungal-type" evidence="9">
    <location>
        <begin position="388"/>
        <end position="421"/>
    </location>
</feature>
<evidence type="ECO:0000256" key="5">
    <source>
        <dbReference type="ARBA" id="ARBA00023163"/>
    </source>
</evidence>
<evidence type="ECO:0000313" key="11">
    <source>
        <dbReference type="Proteomes" id="UP001287286"/>
    </source>
</evidence>
<dbReference type="PROSITE" id="PS50048">
    <property type="entry name" value="ZN2_CY6_FUNGAL_2"/>
    <property type="match status" value="1"/>
</dbReference>
<gene>
    <name evidence="10" type="ORF">Purlil1_3619</name>
</gene>
<dbReference type="Pfam" id="PF04082">
    <property type="entry name" value="Fungal_trans"/>
    <property type="match status" value="1"/>
</dbReference>
<evidence type="ECO:0000256" key="7">
    <source>
        <dbReference type="SAM" id="Coils"/>
    </source>
</evidence>
<evidence type="ECO:0000256" key="2">
    <source>
        <dbReference type="ARBA" id="ARBA00022723"/>
    </source>
</evidence>
<keyword evidence="11" id="KW-1185">Reference proteome</keyword>
<dbReference type="EMBL" id="JAWRVI010000010">
    <property type="protein sequence ID" value="KAK4091780.1"/>
    <property type="molecule type" value="Genomic_DNA"/>
</dbReference>
<keyword evidence="3" id="KW-0805">Transcription regulation</keyword>
<dbReference type="PANTHER" id="PTHR31845:SF21">
    <property type="entry name" value="REGULATORY PROTEIN LEU3"/>
    <property type="match status" value="1"/>
</dbReference>
<accession>A0ABR0C6I9</accession>
<dbReference type="CDD" id="cd00067">
    <property type="entry name" value="GAL4"/>
    <property type="match status" value="1"/>
</dbReference>
<evidence type="ECO:0000256" key="3">
    <source>
        <dbReference type="ARBA" id="ARBA00023015"/>
    </source>
</evidence>
<feature type="region of interest" description="Disordered" evidence="8">
    <location>
        <begin position="954"/>
        <end position="1032"/>
    </location>
</feature>
<sequence>MCALRRRDTLTGSQRFPGVRTSPYERRGRLSRWTAAAPLVSWHGWIRIHPRPLARPLRGPGAVAGRLQRGGSVVRLPRLELLCTKIRVGAGVAWRRRALPQRGTEGPVPPLVEAPPAPALDARPGQAGAPPHASPAPLHPRAPPQFIHSRCARARCGAATAGACARPDSDQSSFCLSDSCRSRVAIPQPRPSPPLSALQTDLVARPTALVALSTAACIWRQPAVALLACARALAHSRYPARRRPLSLVSSWFALPRLASARLTSPASAASPPRLPGPAFRFASRPATSNTDKQTSCCRPAAAEASRCSKPPRCMDGSSIVARGAASMSPTSPASSRHGNGGPKRKRSTGVAPVESSPGSFMDEDHADHGEHGDHADSDKKRQPGVKRACNECRQQKLRCDVVQDPFQTCSRCNRLKLECKIESNFKRVGKRSKHAEMEKEIDRLRRNVARARSQGYVLDEDDEIDSPVAHSTPAPYTHTRNPSLMGSDEAVSSLLHLKRGGSYNVQQHYSHELEGVRLTDNNVTHLFNEFFAFYHPFLPFLSPQQPPDQYKQQHPLLFWSIIAVAARRFSPADCPNLLTNLSGPMTRFLWTTIGEVPSNYHVVKAMCLLCTWPLPTSTTTSDPTHILCGVMMKTATGIGLHRPNHIRDFSRVSVELNKEQLHDRVTTWAVCNIVAQNVGTGYGQPASSLYDWTLALRPGDDPALHLSRDLEARLQIERFCDKVSKEMYSNASDPRGVAGDEHRAMLMRVYRRDYGEMQASVLSQQLGPIVNLHLRAAALHMRLAGFFDSSKTPGYMDDLMGLWRAATSFLDELLEVDKVTSPRDGLGGTILLYATNYLQQMLVAAAFTLLKLMRSFFCKTIDFDRGRSLFHHSIRAIRATSVVNNDLQWRLAELMVQMWNGARLDSRNAAWNREDDSAIQVDDSLQLKVRCRHSMSLVFDSVWRWREEYQSQGRGSLESEFGRARTLERSKAPGGNVFAPNTRTTADRVPTDTKQPTNPDSANESSASSSQLDSTLMPSHIPPTSNTLLGTNGALTPSAAALSAAASGPNSMIGGGMSYGETNYDFFDPQHWMLDGLLDFNYSFVPPLEGA</sequence>
<dbReference type="CDD" id="cd12148">
    <property type="entry name" value="fungal_TF_MHR"/>
    <property type="match status" value="1"/>
</dbReference>
<feature type="coiled-coil region" evidence="7">
    <location>
        <begin position="427"/>
        <end position="454"/>
    </location>
</feature>
<evidence type="ECO:0000259" key="9">
    <source>
        <dbReference type="PROSITE" id="PS50048"/>
    </source>
</evidence>
<feature type="compositionally biased region" description="Low complexity" evidence="8">
    <location>
        <begin position="324"/>
        <end position="335"/>
    </location>
</feature>
<dbReference type="PROSITE" id="PS00463">
    <property type="entry name" value="ZN2_CY6_FUNGAL_1"/>
    <property type="match status" value="1"/>
</dbReference>
<feature type="compositionally biased region" description="Polar residues" evidence="8">
    <location>
        <begin position="285"/>
        <end position="295"/>
    </location>
</feature>
<keyword evidence="4" id="KW-0238">DNA-binding</keyword>
<dbReference type="InterPro" id="IPR007219">
    <property type="entry name" value="XnlR_reg_dom"/>
</dbReference>
<dbReference type="SUPFAM" id="SSF57701">
    <property type="entry name" value="Zn2/Cys6 DNA-binding domain"/>
    <property type="match status" value="1"/>
</dbReference>
<feature type="region of interest" description="Disordered" evidence="8">
    <location>
        <begin position="263"/>
        <end position="295"/>
    </location>
</feature>
<feature type="region of interest" description="Disordered" evidence="8">
    <location>
        <begin position="323"/>
        <end position="384"/>
    </location>
</feature>
<evidence type="ECO:0000313" key="10">
    <source>
        <dbReference type="EMBL" id="KAK4091780.1"/>
    </source>
</evidence>
<feature type="compositionally biased region" description="Basic and acidic residues" evidence="8">
    <location>
        <begin position="362"/>
        <end position="381"/>
    </location>
</feature>
<protein>
    <submittedName>
        <fullName evidence="10">Transcriptional regulator family: Fungal Specific TF</fullName>
    </submittedName>
</protein>
<keyword evidence="6" id="KW-0539">Nucleus</keyword>
<dbReference type="InterPro" id="IPR051089">
    <property type="entry name" value="prtT"/>
</dbReference>
<dbReference type="InterPro" id="IPR001138">
    <property type="entry name" value="Zn2Cys6_DnaBD"/>
</dbReference>
<dbReference type="Gene3D" id="4.10.240.10">
    <property type="entry name" value="Zn(2)-C6 fungal-type DNA-binding domain"/>
    <property type="match status" value="1"/>
</dbReference>
<feature type="compositionally biased region" description="Polar residues" evidence="8">
    <location>
        <begin position="1011"/>
        <end position="1030"/>
    </location>
</feature>
<organism evidence="10 11">
    <name type="scientific">Purpureocillium lilacinum</name>
    <name type="common">Paecilomyces lilacinus</name>
    <dbReference type="NCBI Taxonomy" id="33203"/>
    <lineage>
        <taxon>Eukaryota</taxon>
        <taxon>Fungi</taxon>
        <taxon>Dikarya</taxon>
        <taxon>Ascomycota</taxon>
        <taxon>Pezizomycotina</taxon>
        <taxon>Sordariomycetes</taxon>
        <taxon>Hypocreomycetidae</taxon>
        <taxon>Hypocreales</taxon>
        <taxon>Ophiocordycipitaceae</taxon>
        <taxon>Purpureocillium</taxon>
    </lineage>
</organism>
<feature type="region of interest" description="Disordered" evidence="8">
    <location>
        <begin position="101"/>
        <end position="144"/>
    </location>
</feature>
<name>A0ABR0C6I9_PURLI</name>
<keyword evidence="2" id="KW-0479">Metal-binding</keyword>
<dbReference type="InterPro" id="IPR036864">
    <property type="entry name" value="Zn2-C6_fun-type_DNA-bd_sf"/>
</dbReference>
<dbReference type="Pfam" id="PF00172">
    <property type="entry name" value="Zn_clus"/>
    <property type="match status" value="1"/>
</dbReference>
<evidence type="ECO:0000256" key="4">
    <source>
        <dbReference type="ARBA" id="ARBA00023125"/>
    </source>
</evidence>
<keyword evidence="7" id="KW-0175">Coiled coil</keyword>
<proteinExistence type="predicted"/>
<comment type="caution">
    <text evidence="10">The sequence shown here is derived from an EMBL/GenBank/DDBJ whole genome shotgun (WGS) entry which is preliminary data.</text>
</comment>
<keyword evidence="5" id="KW-0804">Transcription</keyword>
<evidence type="ECO:0000256" key="1">
    <source>
        <dbReference type="ARBA" id="ARBA00004123"/>
    </source>
</evidence>
<reference evidence="10 11" key="1">
    <citation type="journal article" date="2024" name="Microbiol. Resour. Announc.">
        <title>Genome annotations for the ascomycete fungi Trichoderma harzianum, Trichoderma aggressivum, and Purpureocillium lilacinum.</title>
        <authorList>
            <person name="Beijen E.P.W."/>
            <person name="Ohm R.A."/>
        </authorList>
    </citation>
    <scope>NUCLEOTIDE SEQUENCE [LARGE SCALE GENOMIC DNA]</scope>
    <source>
        <strain evidence="10 11">CBS 150709</strain>
    </source>
</reference>
<feature type="compositionally biased region" description="Low complexity" evidence="8">
    <location>
        <begin position="1001"/>
        <end position="1010"/>
    </location>
</feature>
<evidence type="ECO:0000256" key="8">
    <source>
        <dbReference type="SAM" id="MobiDB-lite"/>
    </source>
</evidence>
<feature type="compositionally biased region" description="Pro residues" evidence="8">
    <location>
        <begin position="107"/>
        <end position="118"/>
    </location>
</feature>
<feature type="region of interest" description="Disordered" evidence="8">
    <location>
        <begin position="462"/>
        <end position="483"/>
    </location>
</feature>
<comment type="subcellular location">
    <subcellularLocation>
        <location evidence="1">Nucleus</location>
    </subcellularLocation>
</comment>
<dbReference type="Proteomes" id="UP001287286">
    <property type="component" value="Unassembled WGS sequence"/>
</dbReference>
<feature type="compositionally biased region" description="Pro residues" evidence="8">
    <location>
        <begin position="132"/>
        <end position="143"/>
    </location>
</feature>